<dbReference type="InterPro" id="IPR023296">
    <property type="entry name" value="Glyco_hydro_beta-prop_sf"/>
</dbReference>
<dbReference type="SUPFAM" id="SSF75005">
    <property type="entry name" value="Arabinanase/levansucrase/invertase"/>
    <property type="match status" value="1"/>
</dbReference>
<evidence type="ECO:0000256" key="4">
    <source>
        <dbReference type="ARBA" id="ARBA00023295"/>
    </source>
</evidence>
<reference evidence="7 8" key="1">
    <citation type="journal article" date="2017" name="BMC Genomics">
        <title>Comparative genomic and phylogenomic analyses of the Bifidobacteriaceae family.</title>
        <authorList>
            <person name="Lugli G.A."/>
            <person name="Milani C."/>
            <person name="Turroni F."/>
            <person name="Duranti S."/>
            <person name="Mancabelli L."/>
            <person name="Mangifesta M."/>
            <person name="Ferrario C."/>
            <person name="Modesto M."/>
            <person name="Mattarelli P."/>
            <person name="Jiri K."/>
            <person name="van Sinderen D."/>
            <person name="Ventura M."/>
        </authorList>
    </citation>
    <scope>NUCLEOTIDE SEQUENCE [LARGE SCALE GENOMIC DNA]</scope>
    <source>
        <strain evidence="7 8">DSM 24742</strain>
    </source>
</reference>
<dbReference type="EMBL" id="MWWR01000005">
    <property type="protein sequence ID" value="OZG52206.1"/>
    <property type="molecule type" value="Genomic_DNA"/>
</dbReference>
<evidence type="ECO:0000259" key="6">
    <source>
        <dbReference type="Pfam" id="PF00251"/>
    </source>
</evidence>
<dbReference type="GO" id="GO:0005975">
    <property type="term" value="P:carbohydrate metabolic process"/>
    <property type="evidence" value="ECO:0007669"/>
    <property type="project" value="InterPro"/>
</dbReference>
<evidence type="ECO:0000256" key="2">
    <source>
        <dbReference type="ARBA" id="ARBA00012758"/>
    </source>
</evidence>
<keyword evidence="3" id="KW-0378">Hydrolase</keyword>
<keyword evidence="4" id="KW-0326">Glycosidase</keyword>
<feature type="region of interest" description="Disordered" evidence="5">
    <location>
        <begin position="81"/>
        <end position="101"/>
    </location>
</feature>
<dbReference type="OrthoDB" id="9776657at2"/>
<dbReference type="Gene3D" id="2.115.10.20">
    <property type="entry name" value="Glycosyl hydrolase domain, family 43"/>
    <property type="match status" value="1"/>
</dbReference>
<evidence type="ECO:0000313" key="7">
    <source>
        <dbReference type="EMBL" id="OZG52206.1"/>
    </source>
</evidence>
<dbReference type="PANTHER" id="PTHR43101:SF1">
    <property type="entry name" value="BETA-FRUCTOSIDASE"/>
    <property type="match status" value="1"/>
</dbReference>
<dbReference type="Proteomes" id="UP000216725">
    <property type="component" value="Unassembled WGS sequence"/>
</dbReference>
<dbReference type="InterPro" id="IPR001362">
    <property type="entry name" value="Glyco_hydro_32"/>
</dbReference>
<feature type="compositionally biased region" description="Polar residues" evidence="5">
    <location>
        <begin position="82"/>
        <end position="98"/>
    </location>
</feature>
<proteinExistence type="inferred from homology"/>
<evidence type="ECO:0000313" key="8">
    <source>
        <dbReference type="Proteomes" id="UP000216725"/>
    </source>
</evidence>
<dbReference type="InterPro" id="IPR013148">
    <property type="entry name" value="Glyco_hydro_32_N"/>
</dbReference>
<accession>A0A261EZU7</accession>
<sequence length="627" mass="68150">MATPCFSSHGYGDVEVYAERIDDDAPAAITVMRTNGTTPTRSHDDAGISGAAGAFDGGDIVARAEFPKGQWRAHLTIPLPADSTTDGATNHNPDTANGASAPEYTLVPVNARIGIAYLSGRDDILDAGIRYVWPVPTPEAPMDKGRASTHFQPVARWMNDPNGLCYFQGRYHMFYQFNPFGWQWDQMHWGHAVSRDLVHWTDLPVALDPQPSLYLDRTETGGAFSGSAIPIDDDGVPCPGDEATALAVFFTRDITRKDGTESVRDEWQVRAVSHDGVTFGPETCIVSRHDGDSIDGFSINFRDAKVEAVFDDSGAVQYNTMAVATNLPVDGPTAPPAAAIALFRTAGPCVTRKDWTYCGPGLLDSSHPGTASLECPDYFTLDGTDVACGSLMFYTDPQGRYEPVGWYTGRFDEHGLIGIECRGYCDYGSAWYASQTFLERKAGRERRIQIGWIPDWHKIRVETPNGVNGAMTLPRELHVADDGRLTVRPVQEVYDLMLGDMLADGDCAEEPGDITVPGNAWYARLTDLADTTRMVIACVEDGGESRKMVLTRTVGSVRISTLGAATDGIDFDLAVPDAQTIEVFYDHGIVEVFADGNAATLLFADDRDDGEVVVPTAGHLTVRALRV</sequence>
<feature type="domain" description="Glycosyl hydrolase family 32 N-terminal" evidence="6">
    <location>
        <begin position="150"/>
        <end position="489"/>
    </location>
</feature>
<evidence type="ECO:0000256" key="3">
    <source>
        <dbReference type="ARBA" id="ARBA00022801"/>
    </source>
</evidence>
<dbReference type="Pfam" id="PF00251">
    <property type="entry name" value="Glyco_hydro_32N"/>
    <property type="match status" value="1"/>
</dbReference>
<dbReference type="PROSITE" id="PS00609">
    <property type="entry name" value="GLYCOSYL_HYDROL_F32"/>
    <property type="match status" value="1"/>
</dbReference>
<dbReference type="PANTHER" id="PTHR43101">
    <property type="entry name" value="BETA-FRUCTOSIDASE"/>
    <property type="match status" value="1"/>
</dbReference>
<dbReference type="RefSeq" id="WP_094660579.1">
    <property type="nucleotide sequence ID" value="NZ_JBKZBR010000015.1"/>
</dbReference>
<dbReference type="InterPro" id="IPR051214">
    <property type="entry name" value="GH32_Enzymes"/>
</dbReference>
<evidence type="ECO:0000256" key="5">
    <source>
        <dbReference type="SAM" id="MobiDB-lite"/>
    </source>
</evidence>
<comment type="similarity">
    <text evidence="1">Belongs to the glycosyl hydrolase 32 family.</text>
</comment>
<keyword evidence="8" id="KW-1185">Reference proteome</keyword>
<protein>
    <recommendedName>
        <fullName evidence="2">beta-fructofuranosidase</fullName>
        <ecNumber evidence="2">3.2.1.26</ecNumber>
    </recommendedName>
</protein>
<comment type="caution">
    <text evidence="7">The sequence shown here is derived from an EMBL/GenBank/DDBJ whole genome shotgun (WGS) entry which is preliminary data.</text>
</comment>
<evidence type="ECO:0000256" key="1">
    <source>
        <dbReference type="ARBA" id="ARBA00009902"/>
    </source>
</evidence>
<name>A0A261EZU7_9BIFI</name>
<gene>
    <name evidence="7" type="ORF">PSRA_0756</name>
</gene>
<dbReference type="EC" id="3.2.1.26" evidence="2"/>
<dbReference type="GO" id="GO:0004564">
    <property type="term" value="F:beta-fructofuranosidase activity"/>
    <property type="evidence" value="ECO:0007669"/>
    <property type="project" value="UniProtKB-EC"/>
</dbReference>
<dbReference type="CDD" id="cd18625">
    <property type="entry name" value="GH32_BfrA-like"/>
    <property type="match status" value="1"/>
</dbReference>
<organism evidence="7 8">
    <name type="scientific">Pseudoscardovia radai</name>
    <dbReference type="NCBI Taxonomy" id="987066"/>
    <lineage>
        <taxon>Bacteria</taxon>
        <taxon>Bacillati</taxon>
        <taxon>Actinomycetota</taxon>
        <taxon>Actinomycetes</taxon>
        <taxon>Bifidobacteriales</taxon>
        <taxon>Bifidobacteriaceae</taxon>
        <taxon>Pseudoscardovia</taxon>
    </lineage>
</organism>
<dbReference type="InterPro" id="IPR018053">
    <property type="entry name" value="Glyco_hydro_32_AS"/>
</dbReference>
<dbReference type="SMART" id="SM00640">
    <property type="entry name" value="Glyco_32"/>
    <property type="match status" value="1"/>
</dbReference>
<dbReference type="AlphaFoldDB" id="A0A261EZU7"/>